<evidence type="ECO:0000259" key="1">
    <source>
        <dbReference type="Pfam" id="PF18686"/>
    </source>
</evidence>
<dbReference type="InterPro" id="IPR040708">
    <property type="entry name" value="DUF5636"/>
</dbReference>
<evidence type="ECO:0000313" key="5">
    <source>
        <dbReference type="Proteomes" id="UP000254374"/>
    </source>
</evidence>
<sequence>MTVELIQTGKEDTNDYEQNLRDLGYTELDNHLKEDIIAIWSFLCNEDLVFKGLKKFVIAYFAFTQHEKKTLRQFFDEWGSKNHFNMPESFEISKEFKTSPQFQYPKHTPVLYGELTADLFNNILLRNGYLSADAGAGPKHGKWAHSIQFFLLEEARKEGILKLYAQTTCQFVQTISQIKGPFEGLSLWDILFDSFEDHIFTYPNNITTILSSAWDTSDAAKFLATKLNAFDEKFNRIAHDENCYDAYAKQKYLSRLNEASYIFYKEKCALLWFTPKDKKDTPNSDLLLPLCDLKLGS</sequence>
<proteinExistence type="predicted"/>
<organism evidence="3 5">
    <name type="scientific">Fluoribacter gormanii</name>
    <dbReference type="NCBI Taxonomy" id="464"/>
    <lineage>
        <taxon>Bacteria</taxon>
        <taxon>Pseudomonadati</taxon>
        <taxon>Pseudomonadota</taxon>
        <taxon>Gammaproteobacteria</taxon>
        <taxon>Legionellales</taxon>
        <taxon>Legionellaceae</taxon>
        <taxon>Fluoribacter</taxon>
    </lineage>
</organism>
<reference evidence="3 5" key="2">
    <citation type="submission" date="2018-06" db="EMBL/GenBank/DDBJ databases">
        <authorList>
            <consortium name="Pathogen Informatics"/>
            <person name="Doyle S."/>
        </authorList>
    </citation>
    <scope>NUCLEOTIDE SEQUENCE [LARGE SCALE GENOMIC DNA]</scope>
    <source>
        <strain evidence="3 5">NCTC11401</strain>
    </source>
</reference>
<evidence type="ECO:0000313" key="4">
    <source>
        <dbReference type="Proteomes" id="UP000186808"/>
    </source>
</evidence>
<dbReference type="EMBL" id="FTNL01000003">
    <property type="protein sequence ID" value="SIQ77284.1"/>
    <property type="molecule type" value="Genomic_DNA"/>
</dbReference>
<protein>
    <recommendedName>
        <fullName evidence="1">DUF5636 domain-containing protein</fullName>
    </recommendedName>
</protein>
<gene>
    <name evidence="3" type="ORF">NCTC11401_01754</name>
    <name evidence="2" type="ORF">SAMN05421777_10344</name>
</gene>
<feature type="domain" description="DUF5636" evidence="1">
    <location>
        <begin position="30"/>
        <end position="215"/>
    </location>
</feature>
<keyword evidence="4" id="KW-1185">Reference proteome</keyword>
<dbReference type="AlphaFoldDB" id="A0A377GJG0"/>
<dbReference type="Proteomes" id="UP000186808">
    <property type="component" value="Unassembled WGS sequence"/>
</dbReference>
<reference evidence="2 4" key="1">
    <citation type="submission" date="2017-01" db="EMBL/GenBank/DDBJ databases">
        <authorList>
            <person name="Varghese N."/>
            <person name="Submissions S."/>
        </authorList>
    </citation>
    <scope>NUCLEOTIDE SEQUENCE [LARGE SCALE GENOMIC DNA]</scope>
    <source>
        <strain evidence="2 4">ATCC 33342</strain>
    </source>
</reference>
<dbReference type="EMBL" id="UGGV01000001">
    <property type="protein sequence ID" value="STO24936.1"/>
    <property type="molecule type" value="Genomic_DNA"/>
</dbReference>
<dbReference type="OrthoDB" id="5648714at2"/>
<evidence type="ECO:0000313" key="2">
    <source>
        <dbReference type="EMBL" id="SIQ77284.1"/>
    </source>
</evidence>
<accession>A0A377GJG0</accession>
<dbReference type="RefSeq" id="WP_058469043.1">
    <property type="nucleotide sequence ID" value="NZ_CAAAIV010000060.1"/>
</dbReference>
<name>A0A377GJG0_9GAMM</name>
<evidence type="ECO:0000313" key="3">
    <source>
        <dbReference type="EMBL" id="STO24936.1"/>
    </source>
</evidence>
<dbReference type="Proteomes" id="UP000254374">
    <property type="component" value="Unassembled WGS sequence"/>
</dbReference>
<dbReference type="Pfam" id="PF18686">
    <property type="entry name" value="DUF5636"/>
    <property type="match status" value="1"/>
</dbReference>